<evidence type="ECO:0000313" key="10">
    <source>
        <dbReference type="Proteomes" id="UP000823611"/>
    </source>
</evidence>
<feature type="transmembrane region" description="Helical" evidence="7">
    <location>
        <begin position="202"/>
        <end position="220"/>
    </location>
</feature>
<keyword evidence="5 7" id="KW-1133">Transmembrane helix</keyword>
<evidence type="ECO:0000256" key="4">
    <source>
        <dbReference type="ARBA" id="ARBA00022692"/>
    </source>
</evidence>
<name>A0A9D9H428_9FIRM</name>
<feature type="transmembrane region" description="Helical" evidence="7">
    <location>
        <begin position="50"/>
        <end position="72"/>
    </location>
</feature>
<keyword evidence="6 7" id="KW-0472">Membrane</keyword>
<evidence type="ECO:0000256" key="6">
    <source>
        <dbReference type="ARBA" id="ARBA00023136"/>
    </source>
</evidence>
<comment type="caution">
    <text evidence="9">The sequence shown here is derived from an EMBL/GenBank/DDBJ whole genome shotgun (WGS) entry which is preliminary data.</text>
</comment>
<feature type="domain" description="Acyltransferase 3" evidence="8">
    <location>
        <begin position="13"/>
        <end position="298"/>
    </location>
</feature>
<comment type="similarity">
    <text evidence="2">Belongs to the acyltransferase 3 family.</text>
</comment>
<dbReference type="Proteomes" id="UP000823611">
    <property type="component" value="Unassembled WGS sequence"/>
</dbReference>
<dbReference type="GO" id="GO:0005886">
    <property type="term" value="C:plasma membrane"/>
    <property type="evidence" value="ECO:0007669"/>
    <property type="project" value="UniProtKB-SubCell"/>
</dbReference>
<dbReference type="PANTHER" id="PTHR40074:SF2">
    <property type="entry name" value="O-ACETYLTRANSFERASE WECH"/>
    <property type="match status" value="1"/>
</dbReference>
<evidence type="ECO:0000256" key="5">
    <source>
        <dbReference type="ARBA" id="ARBA00022989"/>
    </source>
</evidence>
<dbReference type="GO" id="GO:0016413">
    <property type="term" value="F:O-acetyltransferase activity"/>
    <property type="evidence" value="ECO:0007669"/>
    <property type="project" value="TreeGrafter"/>
</dbReference>
<evidence type="ECO:0000256" key="7">
    <source>
        <dbReference type="SAM" id="Phobius"/>
    </source>
</evidence>
<evidence type="ECO:0000256" key="2">
    <source>
        <dbReference type="ARBA" id="ARBA00007400"/>
    </source>
</evidence>
<feature type="non-terminal residue" evidence="9">
    <location>
        <position position="304"/>
    </location>
</feature>
<gene>
    <name evidence="9" type="ORF">IAC55_01910</name>
</gene>
<dbReference type="GO" id="GO:0009246">
    <property type="term" value="P:enterobacterial common antigen biosynthetic process"/>
    <property type="evidence" value="ECO:0007669"/>
    <property type="project" value="TreeGrafter"/>
</dbReference>
<keyword evidence="3" id="KW-1003">Cell membrane</keyword>
<dbReference type="EMBL" id="JADIMX010000037">
    <property type="protein sequence ID" value="MBO8434063.1"/>
    <property type="molecule type" value="Genomic_DNA"/>
</dbReference>
<feature type="transmembrane region" description="Helical" evidence="7">
    <location>
        <begin position="84"/>
        <end position="103"/>
    </location>
</feature>
<feature type="transmembrane region" description="Helical" evidence="7">
    <location>
        <begin position="232"/>
        <end position="254"/>
    </location>
</feature>
<evidence type="ECO:0000256" key="3">
    <source>
        <dbReference type="ARBA" id="ARBA00022475"/>
    </source>
</evidence>
<feature type="transmembrane region" description="Helical" evidence="7">
    <location>
        <begin position="123"/>
        <end position="143"/>
    </location>
</feature>
<accession>A0A9D9H428</accession>
<dbReference type="AlphaFoldDB" id="A0A9D9H428"/>
<sequence length="304" mass="35238">MGENTEKLKERWHYIDLMEFIGIFFVLMYHSTTYSYFSIGDTSKIAFFRYYLRTILSTCVPIFFFANGYLLLNRSFNLKRHIVKMIKIIFLTVLWAMIVVILSHENLSLRQFISYVWNKEKGGINYLWYMGALICIYVFFPLLKIAFDNNKKVFIYFTVVSAILTLGNTFIGYSISIVLNLLKIHNGLINTNWFNMFNPFRGIYGFAFVYFCVGGLSHQLKGKIEKVNIKKRVALSVLTILLSSLGLFITAILLSNITGQLWEIVWYGYDTIFTFVNTIAIFVLCLSYKGGSKFIRLISVNTLG</sequence>
<dbReference type="InterPro" id="IPR002656">
    <property type="entry name" value="Acyl_transf_3_dom"/>
</dbReference>
<proteinExistence type="inferred from homology"/>
<comment type="subcellular location">
    <subcellularLocation>
        <location evidence="1">Cell membrane</location>
        <topology evidence="1">Multi-pass membrane protein</topology>
    </subcellularLocation>
</comment>
<reference evidence="9" key="2">
    <citation type="journal article" date="2021" name="PeerJ">
        <title>Extensive microbial diversity within the chicken gut microbiome revealed by metagenomics and culture.</title>
        <authorList>
            <person name="Gilroy R."/>
            <person name="Ravi A."/>
            <person name="Getino M."/>
            <person name="Pursley I."/>
            <person name="Horton D.L."/>
            <person name="Alikhan N.F."/>
            <person name="Baker D."/>
            <person name="Gharbi K."/>
            <person name="Hall N."/>
            <person name="Watson M."/>
            <person name="Adriaenssens E.M."/>
            <person name="Foster-Nyarko E."/>
            <person name="Jarju S."/>
            <person name="Secka A."/>
            <person name="Antonio M."/>
            <person name="Oren A."/>
            <person name="Chaudhuri R.R."/>
            <person name="La Ragione R."/>
            <person name="Hildebrand F."/>
            <person name="Pallen M.J."/>
        </authorList>
    </citation>
    <scope>NUCLEOTIDE SEQUENCE</scope>
    <source>
        <strain evidence="9">F6-4510</strain>
    </source>
</reference>
<feature type="transmembrane region" description="Helical" evidence="7">
    <location>
        <begin position="155"/>
        <end position="182"/>
    </location>
</feature>
<keyword evidence="9" id="KW-0808">Transferase</keyword>
<evidence type="ECO:0000259" key="8">
    <source>
        <dbReference type="Pfam" id="PF01757"/>
    </source>
</evidence>
<feature type="transmembrane region" description="Helical" evidence="7">
    <location>
        <begin position="266"/>
        <end position="288"/>
    </location>
</feature>
<keyword evidence="4 7" id="KW-0812">Transmembrane</keyword>
<keyword evidence="9" id="KW-0012">Acyltransferase</keyword>
<evidence type="ECO:0000313" key="9">
    <source>
        <dbReference type="EMBL" id="MBO8434063.1"/>
    </source>
</evidence>
<protein>
    <submittedName>
        <fullName evidence="9">Acyltransferase family protein</fullName>
    </submittedName>
</protein>
<organism evidence="9 10">
    <name type="scientific">Candidatus Fimicola merdigallinarum</name>
    <dbReference type="NCBI Taxonomy" id="2840819"/>
    <lineage>
        <taxon>Bacteria</taxon>
        <taxon>Bacillati</taxon>
        <taxon>Bacillota</taxon>
        <taxon>Clostridia</taxon>
        <taxon>Lachnospirales</taxon>
        <taxon>Lachnospiraceae</taxon>
        <taxon>Lachnospiraceae incertae sedis</taxon>
        <taxon>Candidatus Fimicola</taxon>
    </lineage>
</organism>
<reference evidence="9" key="1">
    <citation type="submission" date="2020-10" db="EMBL/GenBank/DDBJ databases">
        <authorList>
            <person name="Gilroy R."/>
        </authorList>
    </citation>
    <scope>NUCLEOTIDE SEQUENCE</scope>
    <source>
        <strain evidence="9">F6-4510</strain>
    </source>
</reference>
<dbReference type="Pfam" id="PF01757">
    <property type="entry name" value="Acyl_transf_3"/>
    <property type="match status" value="1"/>
</dbReference>
<dbReference type="PANTHER" id="PTHR40074">
    <property type="entry name" value="O-ACETYLTRANSFERASE WECH"/>
    <property type="match status" value="1"/>
</dbReference>
<evidence type="ECO:0000256" key="1">
    <source>
        <dbReference type="ARBA" id="ARBA00004651"/>
    </source>
</evidence>